<proteinExistence type="predicted"/>
<feature type="transmembrane region" description="Helical" evidence="5">
    <location>
        <begin position="36"/>
        <end position="56"/>
    </location>
</feature>
<reference evidence="6 7" key="1">
    <citation type="submission" date="2016-10" db="EMBL/GenBank/DDBJ databases">
        <authorList>
            <person name="de Groot N.N."/>
        </authorList>
    </citation>
    <scope>NUCLEOTIDE SEQUENCE [LARGE SCALE GENOMIC DNA]</scope>
    <source>
        <strain evidence="6 7">DSM 16957</strain>
    </source>
</reference>
<feature type="transmembrane region" description="Helical" evidence="5">
    <location>
        <begin position="62"/>
        <end position="83"/>
    </location>
</feature>
<dbReference type="GO" id="GO:0051119">
    <property type="term" value="F:sugar transmembrane transporter activity"/>
    <property type="evidence" value="ECO:0007669"/>
    <property type="project" value="InterPro"/>
</dbReference>
<dbReference type="InterPro" id="IPR047662">
    <property type="entry name" value="SemiSWEET"/>
</dbReference>
<evidence type="ECO:0000256" key="3">
    <source>
        <dbReference type="ARBA" id="ARBA00022989"/>
    </source>
</evidence>
<dbReference type="SMART" id="SM00679">
    <property type="entry name" value="CTNS"/>
    <property type="match status" value="1"/>
</dbReference>
<evidence type="ECO:0000256" key="5">
    <source>
        <dbReference type="SAM" id="Phobius"/>
    </source>
</evidence>
<keyword evidence="3 5" id="KW-1133">Transmembrane helix</keyword>
<keyword evidence="7" id="KW-1185">Reference proteome</keyword>
<sequence length="94" mass="10227">MEPTTLIGLGAAVCTSVAFLPQVIRNFRRRSAGDLSLLGFSLFTLGVVLWLAYGLLMDDLPIIVANVFTLGVNLLNLGQVLWYRRRPAPMPPAG</sequence>
<protein>
    <submittedName>
        <fullName evidence="6">MtN3 and saliva related transmembrane protein</fullName>
    </submittedName>
</protein>
<dbReference type="GO" id="GO:0016020">
    <property type="term" value="C:membrane"/>
    <property type="evidence" value="ECO:0007669"/>
    <property type="project" value="UniProtKB-SubCell"/>
</dbReference>
<dbReference type="NCBIfam" id="NF037968">
    <property type="entry name" value="SemiSWEET_2"/>
    <property type="match status" value="1"/>
</dbReference>
<evidence type="ECO:0000256" key="1">
    <source>
        <dbReference type="ARBA" id="ARBA00004141"/>
    </source>
</evidence>
<dbReference type="AlphaFoldDB" id="A0A1G6U574"/>
<evidence type="ECO:0000256" key="2">
    <source>
        <dbReference type="ARBA" id="ARBA00022692"/>
    </source>
</evidence>
<dbReference type="OrthoDB" id="122062at2"/>
<dbReference type="RefSeq" id="WP_091239796.1">
    <property type="nucleotide sequence ID" value="NZ_FNAG01000002.1"/>
</dbReference>
<feature type="transmembrane region" description="Helical" evidence="5">
    <location>
        <begin position="6"/>
        <end position="24"/>
    </location>
</feature>
<organism evidence="6 7">
    <name type="scientific">Aquimonas voraii</name>
    <dbReference type="NCBI Taxonomy" id="265719"/>
    <lineage>
        <taxon>Bacteria</taxon>
        <taxon>Pseudomonadati</taxon>
        <taxon>Pseudomonadota</taxon>
        <taxon>Gammaproteobacteria</taxon>
        <taxon>Lysobacterales</taxon>
        <taxon>Lysobacteraceae</taxon>
        <taxon>Aquimonas</taxon>
    </lineage>
</organism>
<gene>
    <name evidence="6" type="ORF">SAMN04488509_102139</name>
</gene>
<dbReference type="STRING" id="265719.SAMN04488509_102139"/>
<evidence type="ECO:0000313" key="7">
    <source>
        <dbReference type="Proteomes" id="UP000199603"/>
    </source>
</evidence>
<name>A0A1G6U574_9GAMM</name>
<dbReference type="Pfam" id="PF04193">
    <property type="entry name" value="PQ-loop"/>
    <property type="match status" value="1"/>
</dbReference>
<comment type="subcellular location">
    <subcellularLocation>
        <location evidence="1">Membrane</location>
        <topology evidence="1">Multi-pass membrane protein</topology>
    </subcellularLocation>
</comment>
<keyword evidence="4 5" id="KW-0472">Membrane</keyword>
<accession>A0A1G6U574</accession>
<evidence type="ECO:0000256" key="4">
    <source>
        <dbReference type="ARBA" id="ARBA00023136"/>
    </source>
</evidence>
<dbReference type="Gene3D" id="1.20.1280.290">
    <property type="match status" value="1"/>
</dbReference>
<keyword evidence="2 5" id="KW-0812">Transmembrane</keyword>
<dbReference type="InterPro" id="IPR006603">
    <property type="entry name" value="PQ-loop_rpt"/>
</dbReference>
<dbReference type="EMBL" id="FNAG01000002">
    <property type="protein sequence ID" value="SDD35737.1"/>
    <property type="molecule type" value="Genomic_DNA"/>
</dbReference>
<dbReference type="Proteomes" id="UP000199603">
    <property type="component" value="Unassembled WGS sequence"/>
</dbReference>
<evidence type="ECO:0000313" key="6">
    <source>
        <dbReference type="EMBL" id="SDD35737.1"/>
    </source>
</evidence>